<evidence type="ECO:0000256" key="11">
    <source>
        <dbReference type="SAM" id="Phobius"/>
    </source>
</evidence>
<keyword evidence="7 11" id="KW-1133">Transmembrane helix</keyword>
<evidence type="ECO:0000256" key="7">
    <source>
        <dbReference type="ARBA" id="ARBA00022989"/>
    </source>
</evidence>
<keyword evidence="5" id="KW-0997">Cell inner membrane</keyword>
<dbReference type="PROSITE" id="PS00409">
    <property type="entry name" value="PROKAR_NTER_METHYL"/>
    <property type="match status" value="1"/>
</dbReference>
<proteinExistence type="inferred from homology"/>
<accession>A0AAW3TUD6</accession>
<evidence type="ECO:0000256" key="3">
    <source>
        <dbReference type="ARBA" id="ARBA00022475"/>
    </source>
</evidence>
<evidence type="ECO:0000313" key="14">
    <source>
        <dbReference type="Proteomes" id="UP000528945"/>
    </source>
</evidence>
<dbReference type="NCBIfam" id="TIGR02532">
    <property type="entry name" value="IV_pilin_GFxxxE"/>
    <property type="match status" value="1"/>
</dbReference>
<dbReference type="SUPFAM" id="SSF54523">
    <property type="entry name" value="Pili subunits"/>
    <property type="match status" value="1"/>
</dbReference>
<dbReference type="PRINTS" id="PR00885">
    <property type="entry name" value="BCTERIALGSPH"/>
</dbReference>
<keyword evidence="14" id="KW-1185">Reference proteome</keyword>
<dbReference type="InterPro" id="IPR012902">
    <property type="entry name" value="N_methyl_site"/>
</dbReference>
<evidence type="ECO:0000256" key="2">
    <source>
        <dbReference type="ARBA" id="ARBA00021549"/>
    </source>
</evidence>
<evidence type="ECO:0000256" key="8">
    <source>
        <dbReference type="ARBA" id="ARBA00023136"/>
    </source>
</evidence>
<dbReference type="Proteomes" id="UP000528945">
    <property type="component" value="Unassembled WGS sequence"/>
</dbReference>
<evidence type="ECO:0000256" key="5">
    <source>
        <dbReference type="ARBA" id="ARBA00022519"/>
    </source>
</evidence>
<dbReference type="Pfam" id="PF07963">
    <property type="entry name" value="N_methyl"/>
    <property type="match status" value="1"/>
</dbReference>
<dbReference type="GO" id="GO:0015627">
    <property type="term" value="C:type II protein secretion system complex"/>
    <property type="evidence" value="ECO:0007669"/>
    <property type="project" value="InterPro"/>
</dbReference>
<keyword evidence="4" id="KW-0488">Methylation</keyword>
<dbReference type="InterPro" id="IPR002416">
    <property type="entry name" value="T2SS_protein-GspH"/>
</dbReference>
<name>A0AAW3TUD6_9SPHN</name>
<keyword evidence="3" id="KW-1003">Cell membrane</keyword>
<dbReference type="Gene3D" id="3.30.700.10">
    <property type="entry name" value="Glycoprotein, Type 4 Pilin"/>
    <property type="match status" value="1"/>
</dbReference>
<dbReference type="GO" id="GO:0005886">
    <property type="term" value="C:plasma membrane"/>
    <property type="evidence" value="ECO:0007669"/>
    <property type="project" value="UniProtKB-SubCell"/>
</dbReference>
<evidence type="ECO:0000256" key="4">
    <source>
        <dbReference type="ARBA" id="ARBA00022481"/>
    </source>
</evidence>
<dbReference type="AlphaFoldDB" id="A0AAW3TUD6"/>
<reference evidence="13 14" key="1">
    <citation type="submission" date="2020-08" db="EMBL/GenBank/DDBJ databases">
        <title>Genomic Encyclopedia of Type Strains, Phase IV (KMG-IV): sequencing the most valuable type-strain genomes for metagenomic binning, comparative biology and taxonomic classification.</title>
        <authorList>
            <person name="Goeker M."/>
        </authorList>
    </citation>
    <scope>NUCLEOTIDE SEQUENCE [LARGE SCALE GENOMIC DNA]</scope>
    <source>
        <strain evidence="13 14">DSM 15581</strain>
    </source>
</reference>
<comment type="subcellular location">
    <subcellularLocation>
        <location evidence="1">Cell inner membrane</location>
        <topology evidence="1">Single-pass membrane protein</topology>
    </subcellularLocation>
</comment>
<feature type="transmembrane region" description="Helical" evidence="11">
    <location>
        <begin position="21"/>
        <end position="43"/>
    </location>
</feature>
<evidence type="ECO:0000256" key="10">
    <source>
        <dbReference type="ARBA" id="ARBA00030775"/>
    </source>
</evidence>
<gene>
    <name evidence="13" type="ORF">GGR47_002556</name>
</gene>
<evidence type="ECO:0000256" key="9">
    <source>
        <dbReference type="ARBA" id="ARBA00025772"/>
    </source>
</evidence>
<keyword evidence="6 11" id="KW-0812">Transmembrane</keyword>
<dbReference type="Pfam" id="PF12019">
    <property type="entry name" value="GspH"/>
    <property type="match status" value="1"/>
</dbReference>
<organism evidence="13 14">
    <name type="scientific">Sphingomonas aquatilis</name>
    <dbReference type="NCBI Taxonomy" id="93063"/>
    <lineage>
        <taxon>Bacteria</taxon>
        <taxon>Pseudomonadati</taxon>
        <taxon>Pseudomonadota</taxon>
        <taxon>Alphaproteobacteria</taxon>
        <taxon>Sphingomonadales</taxon>
        <taxon>Sphingomonadaceae</taxon>
        <taxon>Sphingomonas</taxon>
    </lineage>
</organism>
<keyword evidence="8 11" id="KW-0472">Membrane</keyword>
<comment type="similarity">
    <text evidence="9">Belongs to the GSP H family.</text>
</comment>
<dbReference type="RefSeq" id="WP_147034731.1">
    <property type="nucleotide sequence ID" value="NZ_JACIDB010000005.1"/>
</dbReference>
<evidence type="ECO:0000256" key="1">
    <source>
        <dbReference type="ARBA" id="ARBA00004377"/>
    </source>
</evidence>
<evidence type="ECO:0000259" key="12">
    <source>
        <dbReference type="Pfam" id="PF12019"/>
    </source>
</evidence>
<dbReference type="InterPro" id="IPR022346">
    <property type="entry name" value="T2SS_GspH"/>
</dbReference>
<sequence length="163" mass="17428">MPRRRPSATGLRRVRRGAQQGFTLIELMVVVTIIGLAAAVAVWNMPDPRGRVADEAARFAVRARAAHDAAIVEARPVSLWVTAGGYGFDRRIAGQWVAVADTPLRVERWSAGTDAAIGDANGRLRIVYDPTGLADRPAQVTLTRSGARAVIDMDADGSVRVAS</sequence>
<protein>
    <recommendedName>
        <fullName evidence="2">Type II secretion system protein H</fullName>
    </recommendedName>
    <alternativeName>
        <fullName evidence="10">General secretion pathway protein H</fullName>
    </alternativeName>
</protein>
<evidence type="ECO:0000313" key="13">
    <source>
        <dbReference type="EMBL" id="MBB3876306.1"/>
    </source>
</evidence>
<feature type="domain" description="General secretion pathway GspH" evidence="12">
    <location>
        <begin position="55"/>
        <end position="157"/>
    </location>
</feature>
<dbReference type="EMBL" id="JACIDB010000005">
    <property type="protein sequence ID" value="MBB3876306.1"/>
    <property type="molecule type" value="Genomic_DNA"/>
</dbReference>
<comment type="caution">
    <text evidence="13">The sequence shown here is derived from an EMBL/GenBank/DDBJ whole genome shotgun (WGS) entry which is preliminary data.</text>
</comment>
<evidence type="ECO:0000256" key="6">
    <source>
        <dbReference type="ARBA" id="ARBA00022692"/>
    </source>
</evidence>
<dbReference type="GO" id="GO:0015628">
    <property type="term" value="P:protein secretion by the type II secretion system"/>
    <property type="evidence" value="ECO:0007669"/>
    <property type="project" value="InterPro"/>
</dbReference>
<dbReference type="InterPro" id="IPR045584">
    <property type="entry name" value="Pilin-like"/>
</dbReference>